<comment type="pathway">
    <text evidence="2">Carbohydrate degradation; glycolysis; D-glyceraldehyde 3-phosphate and glycerone phosphate from D-glucose: step 4/4.</text>
</comment>
<evidence type="ECO:0000256" key="4">
    <source>
        <dbReference type="ARBA" id="ARBA00013068"/>
    </source>
</evidence>
<comment type="caution">
    <text evidence="10">The sequence shown here is derived from an EMBL/GenBank/DDBJ whole genome shotgun (WGS) entry which is preliminary data.</text>
</comment>
<protein>
    <recommendedName>
        <fullName evidence="4">fructose-bisphosphate aldolase</fullName>
        <ecNumber evidence="4">4.1.2.13</ecNumber>
    </recommendedName>
    <alternativeName>
        <fullName evidence="9">Fructose-1,6-bisphosphate aldolase</fullName>
    </alternativeName>
</protein>
<evidence type="ECO:0000256" key="1">
    <source>
        <dbReference type="ARBA" id="ARBA00001947"/>
    </source>
</evidence>
<dbReference type="EC" id="4.1.2.13" evidence="4"/>
<keyword evidence="7" id="KW-0324">Glycolysis</keyword>
<keyword evidence="8" id="KW-0456">Lyase</keyword>
<organism evidence="10">
    <name type="scientific">Menopon gallinae</name>
    <name type="common">poultry shaft louse</name>
    <dbReference type="NCBI Taxonomy" id="328185"/>
    <lineage>
        <taxon>Eukaryota</taxon>
        <taxon>Metazoa</taxon>
        <taxon>Ecdysozoa</taxon>
        <taxon>Arthropoda</taxon>
        <taxon>Hexapoda</taxon>
        <taxon>Insecta</taxon>
        <taxon>Pterygota</taxon>
        <taxon>Neoptera</taxon>
        <taxon>Paraneoptera</taxon>
        <taxon>Psocodea</taxon>
        <taxon>Troctomorpha</taxon>
        <taxon>Phthiraptera</taxon>
        <taxon>Amblycera</taxon>
        <taxon>Menoponidae</taxon>
        <taxon>Menopon</taxon>
    </lineage>
</organism>
<dbReference type="PANTHER" id="PTHR30304">
    <property type="entry name" value="D-TAGATOSE-1,6-BISPHOSPHATE ALDOLASE"/>
    <property type="match status" value="1"/>
</dbReference>
<evidence type="ECO:0000256" key="2">
    <source>
        <dbReference type="ARBA" id="ARBA00004714"/>
    </source>
</evidence>
<dbReference type="FunFam" id="3.20.20.70:FF:000111">
    <property type="entry name" value="Fructose-1,6-bisphosphate aldolase"/>
    <property type="match status" value="1"/>
</dbReference>
<dbReference type="InterPro" id="IPR000771">
    <property type="entry name" value="FBA_II"/>
</dbReference>
<dbReference type="NCBIfam" id="TIGR00167">
    <property type="entry name" value="cbbA"/>
    <property type="match status" value="1"/>
</dbReference>
<reference evidence="10" key="1">
    <citation type="journal article" date="2024" name="Gigascience">
        <title>Chromosome-level genome of the poultry shaft louse Menopon gallinae provides insight into the host-switching and adaptive evolution of parasitic lice.</title>
        <authorList>
            <person name="Xu Y."/>
            <person name="Ma L."/>
            <person name="Liu S."/>
            <person name="Liang Y."/>
            <person name="Liu Q."/>
            <person name="He Z."/>
            <person name="Tian L."/>
            <person name="Duan Y."/>
            <person name="Cai W."/>
            <person name="Li H."/>
            <person name="Song F."/>
        </authorList>
    </citation>
    <scope>NUCLEOTIDE SEQUENCE</scope>
    <source>
        <strain evidence="10">Cailab_2023a</strain>
    </source>
</reference>
<keyword evidence="6" id="KW-0862">Zinc</keyword>
<dbReference type="EMBL" id="JARGDH010000093">
    <property type="protein sequence ID" value="KAL0263882.1"/>
    <property type="molecule type" value="Genomic_DNA"/>
</dbReference>
<evidence type="ECO:0000313" key="10">
    <source>
        <dbReference type="EMBL" id="KAL0263882.1"/>
    </source>
</evidence>
<dbReference type="AlphaFoldDB" id="A0AAW2H681"/>
<dbReference type="PANTHER" id="PTHR30304:SF0">
    <property type="entry name" value="D-TAGATOSE-1,6-BISPHOSPHATE ALDOLASE SUBUNIT GATY-RELATED"/>
    <property type="match status" value="1"/>
</dbReference>
<dbReference type="GO" id="GO:0006096">
    <property type="term" value="P:glycolytic process"/>
    <property type="evidence" value="ECO:0007669"/>
    <property type="project" value="UniProtKB-KW"/>
</dbReference>
<dbReference type="SUPFAM" id="SSF51569">
    <property type="entry name" value="Aldolase"/>
    <property type="match status" value="1"/>
</dbReference>
<dbReference type="GO" id="GO:0004332">
    <property type="term" value="F:fructose-bisphosphate aldolase activity"/>
    <property type="evidence" value="ECO:0007669"/>
    <property type="project" value="UniProtKB-EC"/>
</dbReference>
<evidence type="ECO:0000256" key="7">
    <source>
        <dbReference type="ARBA" id="ARBA00023152"/>
    </source>
</evidence>
<dbReference type="Gene3D" id="3.20.20.70">
    <property type="entry name" value="Aldolase class I"/>
    <property type="match status" value="1"/>
</dbReference>
<evidence type="ECO:0000256" key="8">
    <source>
        <dbReference type="ARBA" id="ARBA00023239"/>
    </source>
</evidence>
<keyword evidence="5" id="KW-0479">Metal-binding</keyword>
<comment type="cofactor">
    <cofactor evidence="1">
        <name>Zn(2+)</name>
        <dbReference type="ChEBI" id="CHEBI:29105"/>
    </cofactor>
</comment>
<dbReference type="InterPro" id="IPR050246">
    <property type="entry name" value="Class_II_FBP_aldolase"/>
</dbReference>
<gene>
    <name evidence="10" type="ORF">PYX00_011183</name>
</gene>
<dbReference type="Pfam" id="PF01116">
    <property type="entry name" value="F_bP_aldolase"/>
    <property type="match status" value="1"/>
</dbReference>
<dbReference type="PIRSF" id="PIRSF001359">
    <property type="entry name" value="F_bP_aldolase_II"/>
    <property type="match status" value="1"/>
</dbReference>
<name>A0AAW2H681_9NEOP</name>
<evidence type="ECO:0000256" key="5">
    <source>
        <dbReference type="ARBA" id="ARBA00022723"/>
    </source>
</evidence>
<proteinExistence type="inferred from homology"/>
<dbReference type="CDD" id="cd00947">
    <property type="entry name" value="TBP_aldolase_IIB"/>
    <property type="match status" value="1"/>
</dbReference>
<dbReference type="InterPro" id="IPR013785">
    <property type="entry name" value="Aldolase_TIM"/>
</dbReference>
<evidence type="ECO:0000256" key="6">
    <source>
        <dbReference type="ARBA" id="ARBA00022833"/>
    </source>
</evidence>
<comment type="similarity">
    <text evidence="3">Belongs to the class II fructose-bisphosphate aldolase family.</text>
</comment>
<dbReference type="GO" id="GO:0008270">
    <property type="term" value="F:zinc ion binding"/>
    <property type="evidence" value="ECO:0007669"/>
    <property type="project" value="InterPro"/>
</dbReference>
<evidence type="ECO:0000256" key="3">
    <source>
        <dbReference type="ARBA" id="ARBA00005812"/>
    </source>
</evidence>
<evidence type="ECO:0000256" key="9">
    <source>
        <dbReference type="ARBA" id="ARBA00031804"/>
    </source>
</evidence>
<sequence length="303" mass="33644">MEQIHAVFKAAKRANSPVIIQVSSSARKYATDEFLKQFIVAINNEYPEIPYAIHQDHGGSFKICLSAMQVGFSSVMIDGSLMEDHKTPSSYEYNCEITKKVVEAAHSIGKGDKEDGHGFEGVLSKDKLLTDPQQAADFVKYTKVDSLAVAIGTSHGAYKFTKKPTEDILDIKRIAEISKATNGVHLVMHGSSSVPQKYQDMINEFGGDIKQTYGVPIEEIQKGIKNGVRKVNIDTDLRMAFTAVLRKHLANNPSDFDPRSLLKGAVSAIEDVCYERFCEFGSEGKADKVKIKTMSYFANHYYK</sequence>
<accession>A0AAW2H681</accession>